<dbReference type="EMBL" id="JAINUF010000011">
    <property type="protein sequence ID" value="KAJ8347212.1"/>
    <property type="molecule type" value="Genomic_DNA"/>
</dbReference>
<dbReference type="Proteomes" id="UP001152622">
    <property type="component" value="Chromosome 11"/>
</dbReference>
<evidence type="ECO:0000313" key="3">
    <source>
        <dbReference type="Proteomes" id="UP001152622"/>
    </source>
</evidence>
<evidence type="ECO:0000256" key="1">
    <source>
        <dbReference type="SAM" id="MobiDB-lite"/>
    </source>
</evidence>
<sequence>MSSFGKLTDYFIRRKSHEDLRGARRESQRSSSYCCTVAETRSLEKKLQRPLLAKSRTLPSIPQSPTANRMHRSDLVGGSQAHAPFRFKPSLDTSLPMVPALPPTEEGLVLGEGIELCRGARPRSQSPLSHFRIRATDLQKSLSMDERLGRAEPATPAGRGQELPQQQGEAQKEIYASCRL</sequence>
<dbReference type="AlphaFoldDB" id="A0A9Q1IMC6"/>
<feature type="region of interest" description="Disordered" evidence="1">
    <location>
        <begin position="140"/>
        <end position="180"/>
    </location>
</feature>
<accession>A0A9Q1IMC6</accession>
<proteinExistence type="predicted"/>
<name>A0A9Q1IMC6_SYNKA</name>
<organism evidence="2 3">
    <name type="scientific">Synaphobranchus kaupii</name>
    <name type="common">Kaup's arrowtooth eel</name>
    <dbReference type="NCBI Taxonomy" id="118154"/>
    <lineage>
        <taxon>Eukaryota</taxon>
        <taxon>Metazoa</taxon>
        <taxon>Chordata</taxon>
        <taxon>Craniata</taxon>
        <taxon>Vertebrata</taxon>
        <taxon>Euteleostomi</taxon>
        <taxon>Actinopterygii</taxon>
        <taxon>Neopterygii</taxon>
        <taxon>Teleostei</taxon>
        <taxon>Anguilliformes</taxon>
        <taxon>Synaphobranchidae</taxon>
        <taxon>Synaphobranchus</taxon>
    </lineage>
</organism>
<reference evidence="2" key="1">
    <citation type="journal article" date="2023" name="Science">
        <title>Genome structures resolve the early diversification of teleost fishes.</title>
        <authorList>
            <person name="Parey E."/>
            <person name="Louis A."/>
            <person name="Montfort J."/>
            <person name="Bouchez O."/>
            <person name="Roques C."/>
            <person name="Iampietro C."/>
            <person name="Lluch J."/>
            <person name="Castinel A."/>
            <person name="Donnadieu C."/>
            <person name="Desvignes T."/>
            <person name="Floi Bucao C."/>
            <person name="Jouanno E."/>
            <person name="Wen M."/>
            <person name="Mejri S."/>
            <person name="Dirks R."/>
            <person name="Jansen H."/>
            <person name="Henkel C."/>
            <person name="Chen W.J."/>
            <person name="Zahm M."/>
            <person name="Cabau C."/>
            <person name="Klopp C."/>
            <person name="Thompson A.W."/>
            <person name="Robinson-Rechavi M."/>
            <person name="Braasch I."/>
            <person name="Lecointre G."/>
            <person name="Bobe J."/>
            <person name="Postlethwait J.H."/>
            <person name="Berthelot C."/>
            <person name="Roest Crollius H."/>
            <person name="Guiguen Y."/>
        </authorList>
    </citation>
    <scope>NUCLEOTIDE SEQUENCE</scope>
    <source>
        <strain evidence="2">WJC10195</strain>
    </source>
</reference>
<keyword evidence="3" id="KW-1185">Reference proteome</keyword>
<evidence type="ECO:0000313" key="2">
    <source>
        <dbReference type="EMBL" id="KAJ8347212.1"/>
    </source>
</evidence>
<dbReference type="OrthoDB" id="8901824at2759"/>
<protein>
    <submittedName>
        <fullName evidence="2">Uncharacterized protein</fullName>
    </submittedName>
</protein>
<gene>
    <name evidence="2" type="ORF">SKAU_G00286130</name>
</gene>
<comment type="caution">
    <text evidence="2">The sequence shown here is derived from an EMBL/GenBank/DDBJ whole genome shotgun (WGS) entry which is preliminary data.</text>
</comment>